<evidence type="ECO:0000259" key="7">
    <source>
        <dbReference type="Pfam" id="PF04042"/>
    </source>
</evidence>
<evidence type="ECO:0000256" key="5">
    <source>
        <dbReference type="ARBA" id="ARBA00023242"/>
    </source>
</evidence>
<evidence type="ECO:0000256" key="1">
    <source>
        <dbReference type="ARBA" id="ARBA00004123"/>
    </source>
</evidence>
<dbReference type="GO" id="GO:0006270">
    <property type="term" value="P:DNA replication initiation"/>
    <property type="evidence" value="ECO:0007669"/>
    <property type="project" value="TreeGrafter"/>
</dbReference>
<dbReference type="Pfam" id="PF22062">
    <property type="entry name" value="OB_DPOA2"/>
    <property type="match status" value="1"/>
</dbReference>
<evidence type="ECO:0000313" key="9">
    <source>
        <dbReference type="EMBL" id="KAH8998500.1"/>
    </source>
</evidence>
<keyword evidence="5 6" id="KW-0539">Nucleus</keyword>
<keyword evidence="10" id="KW-1185">Reference proteome</keyword>
<dbReference type="InterPro" id="IPR016722">
    <property type="entry name" value="DNA_pol_alpha_bsu"/>
</dbReference>
<comment type="similarity">
    <text evidence="2 6">Belongs to the DNA polymerase alpha subunit B family.</text>
</comment>
<dbReference type="PANTHER" id="PTHR23061">
    <property type="entry name" value="DNA POLYMERASE 2 ALPHA 70 KDA SUBUNIT"/>
    <property type="match status" value="1"/>
</dbReference>
<protein>
    <recommendedName>
        <fullName evidence="3 6">DNA polymerase alpha subunit B</fullName>
    </recommendedName>
</protein>
<evidence type="ECO:0000313" key="10">
    <source>
        <dbReference type="Proteomes" id="UP001201163"/>
    </source>
</evidence>
<comment type="subcellular location">
    <subcellularLocation>
        <location evidence="1 6">Nucleus</location>
    </subcellularLocation>
</comment>
<dbReference type="Pfam" id="PF04042">
    <property type="entry name" value="DNA_pol_E_B"/>
    <property type="match status" value="1"/>
</dbReference>
<evidence type="ECO:0000256" key="3">
    <source>
        <dbReference type="ARBA" id="ARBA00018596"/>
    </source>
</evidence>
<evidence type="ECO:0000256" key="2">
    <source>
        <dbReference type="ARBA" id="ARBA00007299"/>
    </source>
</evidence>
<gene>
    <name evidence="9" type="ORF">EDB92DRAFT_1835520</name>
</gene>
<keyword evidence="4 6" id="KW-0235">DNA replication</keyword>
<feature type="domain" description="DNA polymerase alpha/delta/epsilon subunit B" evidence="7">
    <location>
        <begin position="323"/>
        <end position="550"/>
    </location>
</feature>
<dbReference type="PIRSF" id="PIRSF018300">
    <property type="entry name" value="DNA_pol_alph_2"/>
    <property type="match status" value="1"/>
</dbReference>
<dbReference type="InterPro" id="IPR007185">
    <property type="entry name" value="DNA_pol_a/d/e_bsu"/>
</dbReference>
<comment type="function">
    <text evidence="6">Accessory subunit of the DNA polymerase alpha complex (also known as the alpha DNA polymerase-primase complex) which plays an essential role in the initiation of DNA synthesis.</text>
</comment>
<name>A0AAD4LMN2_9AGAM</name>
<dbReference type="PANTHER" id="PTHR23061:SF12">
    <property type="entry name" value="DNA POLYMERASE ALPHA SUBUNIT B"/>
    <property type="match status" value="1"/>
</dbReference>
<evidence type="ECO:0000256" key="4">
    <source>
        <dbReference type="ARBA" id="ARBA00022705"/>
    </source>
</evidence>
<dbReference type="AlphaFoldDB" id="A0AAD4LMN2"/>
<evidence type="ECO:0000259" key="8">
    <source>
        <dbReference type="Pfam" id="PF22062"/>
    </source>
</evidence>
<sequence length="594" mass="65046">MDSSSNAAALSKELSDRFGTTQGIYDLFIEQCVDICQTCNVSPVDLYYTWESLVLAPNAVGNRIITTETPSALKTVIQSRLKRAAEAREFKIEQNPRKARGAPPANMLGLGSRMNMKYSVGLVETAPSPQPQLANPRFIGKVGSSQVTFESNDIEGSSQDRRNYKYMYEKISERSGVLDERINAIADLVSQHYGLSDLADPSASSDEAVVVVGRITVDAEASSGSGKLNETSLCIESSRMMGSGVRVPLRFAPNFKVRGGPKGQANVSLFPGAIVALRGKNGGGGWFSVNEVLSLPCLFPSTPSTSNDQGLKQEPRETSFSMAIACGPFTQDSDLQYKPWSSLFKSLLSLRPGVVLLIGPFVDSNNEKIKTGDTDQAPSELFYDQFTEKLHEFLETSPNSLILIVPSVRDVISNHCVYPQSPLGFADLSVDPRIKLLPNPCRFSLNGVSFAVTSVDVLFHLRKEQLVMRAEEVESLEVDGQLPATDTMASLSRLILQQRCFYPLFPSPLELSHEVNLDISHFEHLALCHEDETYAPDVLIVPSRLKHFSKVVDHTVAVNPSFVYKSVSANLIFGGQGEGPISSRIKVDVERILE</sequence>
<organism evidence="9 10">
    <name type="scientific">Lactarius akahatsu</name>
    <dbReference type="NCBI Taxonomy" id="416441"/>
    <lineage>
        <taxon>Eukaryota</taxon>
        <taxon>Fungi</taxon>
        <taxon>Dikarya</taxon>
        <taxon>Basidiomycota</taxon>
        <taxon>Agaricomycotina</taxon>
        <taxon>Agaricomycetes</taxon>
        <taxon>Russulales</taxon>
        <taxon>Russulaceae</taxon>
        <taxon>Lactarius</taxon>
    </lineage>
</organism>
<evidence type="ECO:0000256" key="6">
    <source>
        <dbReference type="PIRNR" id="PIRNR018300"/>
    </source>
</evidence>
<dbReference type="Gene3D" id="3.60.21.60">
    <property type="match status" value="2"/>
</dbReference>
<feature type="domain" description="DNA polymerase alpha subunit B OB" evidence="8">
    <location>
        <begin position="176"/>
        <end position="294"/>
    </location>
</feature>
<dbReference type="InterPro" id="IPR054300">
    <property type="entry name" value="OB_DPOA2"/>
</dbReference>
<comment type="caution">
    <text evidence="9">The sequence shown here is derived from an EMBL/GenBank/DDBJ whole genome shotgun (WGS) entry which is preliminary data.</text>
</comment>
<dbReference type="EMBL" id="JAKELL010000005">
    <property type="protein sequence ID" value="KAH8998500.1"/>
    <property type="molecule type" value="Genomic_DNA"/>
</dbReference>
<dbReference type="Proteomes" id="UP001201163">
    <property type="component" value="Unassembled WGS sequence"/>
</dbReference>
<accession>A0AAD4LMN2</accession>
<dbReference type="GO" id="GO:0003677">
    <property type="term" value="F:DNA binding"/>
    <property type="evidence" value="ECO:0007669"/>
    <property type="project" value="InterPro"/>
</dbReference>
<proteinExistence type="inferred from homology"/>
<dbReference type="GO" id="GO:0005658">
    <property type="term" value="C:alpha DNA polymerase:primase complex"/>
    <property type="evidence" value="ECO:0007669"/>
    <property type="project" value="TreeGrafter"/>
</dbReference>
<reference evidence="9" key="1">
    <citation type="submission" date="2022-01" db="EMBL/GenBank/DDBJ databases">
        <title>Comparative genomics reveals a dynamic genome evolution in the ectomycorrhizal milk-cap (Lactarius) mushrooms.</title>
        <authorList>
            <consortium name="DOE Joint Genome Institute"/>
            <person name="Lebreton A."/>
            <person name="Tang N."/>
            <person name="Kuo A."/>
            <person name="LaButti K."/>
            <person name="Drula E."/>
            <person name="Barry K."/>
            <person name="Clum A."/>
            <person name="Lipzen A."/>
            <person name="Mousain D."/>
            <person name="Ng V."/>
            <person name="Wang R."/>
            <person name="Wang X."/>
            <person name="Dai Y."/>
            <person name="Henrissat B."/>
            <person name="Grigoriev I.V."/>
            <person name="Guerin-Laguette A."/>
            <person name="Yu F."/>
            <person name="Martin F.M."/>
        </authorList>
    </citation>
    <scope>NUCLEOTIDE SEQUENCE</scope>
    <source>
        <strain evidence="9">QP</strain>
    </source>
</reference>